<sequence length="65" mass="7231">MIPAVFFVLGRHNSLCFCIVVYHGFCQDFIGSLPFSICQLVIEESGHLIHIQINTGYIGKLYVAG</sequence>
<gene>
    <name evidence="1" type="ORF">SDC9_174345</name>
</gene>
<proteinExistence type="predicted"/>
<name>A0A645GM16_9ZZZZ</name>
<organism evidence="1">
    <name type="scientific">bioreactor metagenome</name>
    <dbReference type="NCBI Taxonomy" id="1076179"/>
    <lineage>
        <taxon>unclassified sequences</taxon>
        <taxon>metagenomes</taxon>
        <taxon>ecological metagenomes</taxon>
    </lineage>
</organism>
<reference evidence="1" key="1">
    <citation type="submission" date="2019-08" db="EMBL/GenBank/DDBJ databases">
        <authorList>
            <person name="Kucharzyk K."/>
            <person name="Murdoch R.W."/>
            <person name="Higgins S."/>
            <person name="Loffler F."/>
        </authorList>
    </citation>
    <scope>NUCLEOTIDE SEQUENCE</scope>
</reference>
<evidence type="ECO:0000313" key="1">
    <source>
        <dbReference type="EMBL" id="MPN26919.1"/>
    </source>
</evidence>
<dbReference type="EMBL" id="VSSQ01076616">
    <property type="protein sequence ID" value="MPN26919.1"/>
    <property type="molecule type" value="Genomic_DNA"/>
</dbReference>
<protein>
    <submittedName>
        <fullName evidence="1">Uncharacterized protein</fullName>
    </submittedName>
</protein>
<accession>A0A645GM16</accession>
<comment type="caution">
    <text evidence="1">The sequence shown here is derived from an EMBL/GenBank/DDBJ whole genome shotgun (WGS) entry which is preliminary data.</text>
</comment>
<dbReference type="AlphaFoldDB" id="A0A645GM16"/>